<dbReference type="NCBIfam" id="NF002140">
    <property type="entry name" value="PRK00977.1-4"/>
    <property type="match status" value="1"/>
</dbReference>
<evidence type="ECO:0000256" key="4">
    <source>
        <dbReference type="ARBA" id="ARBA00022801"/>
    </source>
</evidence>
<keyword evidence="2 6" id="KW-0963">Cytoplasm</keyword>
<keyword evidence="3 6" id="KW-0540">Nuclease</keyword>
<protein>
    <recommendedName>
        <fullName evidence="6">Exodeoxyribonuclease 7 small subunit</fullName>
        <ecNumber evidence="6">3.1.11.6</ecNumber>
    </recommendedName>
    <alternativeName>
        <fullName evidence="6">Exodeoxyribonuclease VII small subunit</fullName>
        <shortName evidence="6">Exonuclease VII small subunit</shortName>
    </alternativeName>
</protein>
<dbReference type="Pfam" id="PF02609">
    <property type="entry name" value="Exonuc_VII_S"/>
    <property type="match status" value="1"/>
</dbReference>
<evidence type="ECO:0000256" key="2">
    <source>
        <dbReference type="ARBA" id="ARBA00022490"/>
    </source>
</evidence>
<comment type="catalytic activity">
    <reaction evidence="6">
        <text>Exonucleolytic cleavage in either 5'- to 3'- or 3'- to 5'-direction to yield nucleoside 5'-phosphates.</text>
        <dbReference type="EC" id="3.1.11.6"/>
    </reaction>
</comment>
<keyword evidence="8" id="KW-1185">Reference proteome</keyword>
<dbReference type="InterPro" id="IPR003761">
    <property type="entry name" value="Exonuc_VII_S"/>
</dbReference>
<comment type="subcellular location">
    <subcellularLocation>
        <location evidence="6">Cytoplasm</location>
    </subcellularLocation>
</comment>
<dbReference type="EC" id="3.1.11.6" evidence="6"/>
<sequence>MAKKATTFEAAVTRLDEIVKQLEEGGESLDSSMKLFEEGSALATLCYEKLKQAEQKITQLSALEKEEQA</sequence>
<dbReference type="GO" id="GO:0008855">
    <property type="term" value="F:exodeoxyribonuclease VII activity"/>
    <property type="evidence" value="ECO:0007669"/>
    <property type="project" value="UniProtKB-EC"/>
</dbReference>
<evidence type="ECO:0000313" key="8">
    <source>
        <dbReference type="Proteomes" id="UP001298681"/>
    </source>
</evidence>
<comment type="function">
    <text evidence="6">Bidirectionally degrades single-stranded DNA into large acid-insoluble oligonucleotides, which are then degraded further into small acid-soluble oligonucleotides.</text>
</comment>
<dbReference type="RefSeq" id="WP_087231786.1">
    <property type="nucleotide sequence ID" value="NZ_JAKNHQ010000021.1"/>
</dbReference>
<keyword evidence="5 6" id="KW-0269">Exonuclease</keyword>
<reference evidence="7 8" key="1">
    <citation type="submission" date="2022-01" db="EMBL/GenBank/DDBJ databases">
        <title>Collection of gut derived symbiotic bacterial strains cultured from healthy donors.</title>
        <authorList>
            <person name="Lin H."/>
            <person name="Kohout C."/>
            <person name="Waligurski E."/>
            <person name="Pamer E.G."/>
        </authorList>
    </citation>
    <scope>NUCLEOTIDE SEQUENCE [LARGE SCALE GENOMIC DNA]</scope>
    <source>
        <strain evidence="7 8">DFI.7.58</strain>
    </source>
</reference>
<evidence type="ECO:0000256" key="3">
    <source>
        <dbReference type="ARBA" id="ARBA00022722"/>
    </source>
</evidence>
<comment type="caution">
    <text evidence="7">The sequence shown here is derived from an EMBL/GenBank/DDBJ whole genome shotgun (WGS) entry which is preliminary data.</text>
</comment>
<evidence type="ECO:0000256" key="5">
    <source>
        <dbReference type="ARBA" id="ARBA00022839"/>
    </source>
</evidence>
<dbReference type="Proteomes" id="UP001298681">
    <property type="component" value="Unassembled WGS sequence"/>
</dbReference>
<organism evidence="7 8">
    <name type="scientific">Anaeromassilibacillus senegalensis</name>
    <dbReference type="NCBI Taxonomy" id="1673717"/>
    <lineage>
        <taxon>Bacteria</taxon>
        <taxon>Bacillati</taxon>
        <taxon>Bacillota</taxon>
        <taxon>Clostridia</taxon>
        <taxon>Eubacteriales</taxon>
        <taxon>Acutalibacteraceae</taxon>
        <taxon>Anaeromassilibacillus</taxon>
    </lineage>
</organism>
<dbReference type="PIRSF" id="PIRSF006488">
    <property type="entry name" value="Exonuc_VII_S"/>
    <property type="match status" value="1"/>
</dbReference>
<dbReference type="HAMAP" id="MF_00337">
    <property type="entry name" value="Exonuc_7_S"/>
    <property type="match status" value="1"/>
</dbReference>
<evidence type="ECO:0000313" key="7">
    <source>
        <dbReference type="EMBL" id="MCG4611720.1"/>
    </source>
</evidence>
<proteinExistence type="inferred from homology"/>
<gene>
    <name evidence="6" type="primary">xseB</name>
    <name evidence="7" type="ORF">L0P57_12360</name>
</gene>
<comment type="subunit">
    <text evidence="6">Heterooligomer composed of large and small subunits.</text>
</comment>
<dbReference type="InterPro" id="IPR037004">
    <property type="entry name" value="Exonuc_VII_ssu_sf"/>
</dbReference>
<dbReference type="PANTHER" id="PTHR34137">
    <property type="entry name" value="EXODEOXYRIBONUCLEASE 7 SMALL SUBUNIT"/>
    <property type="match status" value="1"/>
</dbReference>
<keyword evidence="4 6" id="KW-0378">Hydrolase</keyword>
<dbReference type="Gene3D" id="1.10.287.1040">
    <property type="entry name" value="Exonuclease VII, small subunit"/>
    <property type="match status" value="1"/>
</dbReference>
<name>A0ABS9MLP0_9FIRM</name>
<evidence type="ECO:0000256" key="1">
    <source>
        <dbReference type="ARBA" id="ARBA00009998"/>
    </source>
</evidence>
<evidence type="ECO:0000256" key="6">
    <source>
        <dbReference type="HAMAP-Rule" id="MF_00337"/>
    </source>
</evidence>
<dbReference type="PANTHER" id="PTHR34137:SF1">
    <property type="entry name" value="EXODEOXYRIBONUCLEASE 7 SMALL SUBUNIT"/>
    <property type="match status" value="1"/>
</dbReference>
<dbReference type="NCBIfam" id="TIGR01280">
    <property type="entry name" value="xseB"/>
    <property type="match status" value="1"/>
</dbReference>
<comment type="similarity">
    <text evidence="1 6">Belongs to the XseB family.</text>
</comment>
<dbReference type="EMBL" id="JAKNHQ010000021">
    <property type="protein sequence ID" value="MCG4611720.1"/>
    <property type="molecule type" value="Genomic_DNA"/>
</dbReference>
<accession>A0ABS9MLP0</accession>
<dbReference type="SUPFAM" id="SSF116842">
    <property type="entry name" value="XseB-like"/>
    <property type="match status" value="1"/>
</dbReference>